<evidence type="ECO:0000256" key="3">
    <source>
        <dbReference type="ARBA" id="ARBA00023163"/>
    </source>
</evidence>
<dbReference type="InterPro" id="IPR046532">
    <property type="entry name" value="DUF6597"/>
</dbReference>
<dbReference type="PANTHER" id="PTHR46796:SF13">
    <property type="entry name" value="HTH-TYPE TRANSCRIPTIONAL ACTIVATOR RHAS"/>
    <property type="match status" value="1"/>
</dbReference>
<name>A0A2P8HSM2_CHINA</name>
<evidence type="ECO:0000313" key="6">
    <source>
        <dbReference type="Proteomes" id="UP000240971"/>
    </source>
</evidence>
<dbReference type="InterPro" id="IPR018060">
    <property type="entry name" value="HTH_AraC"/>
</dbReference>
<evidence type="ECO:0000256" key="2">
    <source>
        <dbReference type="ARBA" id="ARBA00023125"/>
    </source>
</evidence>
<comment type="caution">
    <text evidence="5">The sequence shown here is derived from an EMBL/GenBank/DDBJ whole genome shotgun (WGS) entry which is preliminary data.</text>
</comment>
<keyword evidence="1" id="KW-0805">Transcription regulation</keyword>
<evidence type="ECO:0000313" key="5">
    <source>
        <dbReference type="EMBL" id="PSL49198.1"/>
    </source>
</evidence>
<protein>
    <submittedName>
        <fullName evidence="5">AraC-like DNA-binding protein</fullName>
    </submittedName>
</protein>
<keyword evidence="6" id="KW-1185">Reference proteome</keyword>
<dbReference type="GO" id="GO:0003700">
    <property type="term" value="F:DNA-binding transcription factor activity"/>
    <property type="evidence" value="ECO:0007669"/>
    <property type="project" value="InterPro"/>
</dbReference>
<dbReference type="Proteomes" id="UP000240971">
    <property type="component" value="Unassembled WGS sequence"/>
</dbReference>
<dbReference type="InterPro" id="IPR018062">
    <property type="entry name" value="HTH_AraC-typ_CS"/>
</dbReference>
<dbReference type="Gene3D" id="1.10.10.60">
    <property type="entry name" value="Homeodomain-like"/>
    <property type="match status" value="1"/>
</dbReference>
<proteinExistence type="predicted"/>
<dbReference type="InterPro" id="IPR050204">
    <property type="entry name" value="AraC_XylS_family_regulators"/>
</dbReference>
<evidence type="ECO:0000256" key="1">
    <source>
        <dbReference type="ARBA" id="ARBA00023015"/>
    </source>
</evidence>
<dbReference type="PANTHER" id="PTHR46796">
    <property type="entry name" value="HTH-TYPE TRANSCRIPTIONAL ACTIVATOR RHAS-RELATED"/>
    <property type="match status" value="1"/>
</dbReference>
<gene>
    <name evidence="5" type="ORF">CLV51_101528</name>
</gene>
<dbReference type="PROSITE" id="PS01124">
    <property type="entry name" value="HTH_ARAC_FAMILY_2"/>
    <property type="match status" value="1"/>
</dbReference>
<dbReference type="Pfam" id="PF20240">
    <property type="entry name" value="DUF6597"/>
    <property type="match status" value="1"/>
</dbReference>
<evidence type="ECO:0000259" key="4">
    <source>
        <dbReference type="PROSITE" id="PS01124"/>
    </source>
</evidence>
<dbReference type="Pfam" id="PF12833">
    <property type="entry name" value="HTH_18"/>
    <property type="match status" value="1"/>
</dbReference>
<dbReference type="GO" id="GO:0043565">
    <property type="term" value="F:sequence-specific DNA binding"/>
    <property type="evidence" value="ECO:0007669"/>
    <property type="project" value="InterPro"/>
</dbReference>
<dbReference type="EMBL" id="PYAW01000001">
    <property type="protein sequence ID" value="PSL49198.1"/>
    <property type="molecule type" value="Genomic_DNA"/>
</dbReference>
<feature type="domain" description="HTH araC/xylS-type" evidence="4">
    <location>
        <begin position="154"/>
        <end position="255"/>
    </location>
</feature>
<keyword evidence="2 5" id="KW-0238">DNA-binding</keyword>
<dbReference type="AlphaFoldDB" id="A0A2P8HSM2"/>
<keyword evidence="3" id="KW-0804">Transcription</keyword>
<dbReference type="OrthoDB" id="655946at2"/>
<sequence length="255" mass="28145">MFQTIQPHPLLAAYVDAYWVSAPEHFAQYRILPDTCADIIFNIGEDIVHAGDGAIIIAPHTAFVVGTMTTFRDASLTANTRMLGIRFQPGGLKAFMGHPLHLFTDQHLLLAEVSATWHTTLQNLLAKAKTLAGKIKCLEIFLLQQLPSGNVTGKQIQHTISLIKQSKGNIAVATLAAQVFMSNRNYERCFLQQVGVSPKTFARIVRFIAIKQQLKAGSNGLLLSLALDNGFYDHAHFTREFSAFSGYSPTAYLQQ</sequence>
<dbReference type="PROSITE" id="PS00041">
    <property type="entry name" value="HTH_ARAC_FAMILY_1"/>
    <property type="match status" value="1"/>
</dbReference>
<dbReference type="SMART" id="SM00342">
    <property type="entry name" value="HTH_ARAC"/>
    <property type="match status" value="1"/>
</dbReference>
<dbReference type="RefSeq" id="WP_106526448.1">
    <property type="nucleotide sequence ID" value="NZ_PYAW01000001.1"/>
</dbReference>
<reference evidence="5 6" key="1">
    <citation type="submission" date="2018-03" db="EMBL/GenBank/DDBJ databases">
        <title>Genomic Encyclopedia of Archaeal and Bacterial Type Strains, Phase II (KMG-II): from individual species to whole genera.</title>
        <authorList>
            <person name="Goeker M."/>
        </authorList>
    </citation>
    <scope>NUCLEOTIDE SEQUENCE [LARGE SCALE GENOMIC DNA]</scope>
    <source>
        <strain evidence="5 6">DSM 24859</strain>
    </source>
</reference>
<organism evidence="5 6">
    <name type="scientific">Chitinophaga niastensis</name>
    <dbReference type="NCBI Taxonomy" id="536980"/>
    <lineage>
        <taxon>Bacteria</taxon>
        <taxon>Pseudomonadati</taxon>
        <taxon>Bacteroidota</taxon>
        <taxon>Chitinophagia</taxon>
        <taxon>Chitinophagales</taxon>
        <taxon>Chitinophagaceae</taxon>
        <taxon>Chitinophaga</taxon>
    </lineage>
</organism>
<accession>A0A2P8HSM2</accession>